<evidence type="ECO:0000313" key="4">
    <source>
        <dbReference type="Proteomes" id="UP000593566"/>
    </source>
</evidence>
<gene>
    <name evidence="3" type="ORF">HO133_006449</name>
</gene>
<feature type="domain" description="C2H2-type" evidence="2">
    <location>
        <begin position="235"/>
        <end position="268"/>
    </location>
</feature>
<keyword evidence="4" id="KW-1185">Reference proteome</keyword>
<sequence>MAAKGTGLGNVGGTLIEGRALPAQQTPFRPYKPSRALVRIKMDSTTADWNNFLGSGVYSEIVSTDFGLQGCEAGAAIWTSILRSGLVPRGNSLFRNPDAYGVVRHPATMHDMPAWVQQSMVQQDACDATATASFPIAEDTWDSSSLPAADLNHVAHDVVGTASLSVGDDEHVSLGRQPFPNSTSEAPAVSEEGRRGDAGDSGSARTCSCPVCLDLHTNWFSSKAPSPGLVPRAQYSCRLPACDWMARGLDGATVNRYTNALLRHEKSHFSQKGGFNCFEEQCQYVTKRWGDLTRHYSSKHCTNNARRFTCPVLWCKYSRGGFARKDKLKSHVKNVHRGQAESGVRAGQVIRPKGEDGL</sequence>
<feature type="domain" description="C2H2-type" evidence="2">
    <location>
        <begin position="275"/>
        <end position="300"/>
    </location>
</feature>
<proteinExistence type="predicted"/>
<dbReference type="RefSeq" id="XP_037147472.1">
    <property type="nucleotide sequence ID" value="XM_037297347.1"/>
</dbReference>
<dbReference type="Proteomes" id="UP000593566">
    <property type="component" value="Unassembled WGS sequence"/>
</dbReference>
<comment type="caution">
    <text evidence="3">The sequence shown here is derived from an EMBL/GenBank/DDBJ whole genome shotgun (WGS) entry which is preliminary data.</text>
</comment>
<reference evidence="3 4" key="1">
    <citation type="journal article" date="2020" name="Genomics">
        <title>Complete, high-quality genomes from long-read metagenomic sequencing of two wolf lichen thalli reveals enigmatic genome architecture.</title>
        <authorList>
            <person name="McKenzie S.K."/>
            <person name="Walston R.F."/>
            <person name="Allen J.L."/>
        </authorList>
    </citation>
    <scope>NUCLEOTIDE SEQUENCE [LARGE SCALE GENOMIC DNA]</scope>
    <source>
        <strain evidence="3">WasteWater1</strain>
    </source>
</reference>
<evidence type="ECO:0000313" key="3">
    <source>
        <dbReference type="EMBL" id="KAF6218037.1"/>
    </source>
</evidence>
<feature type="region of interest" description="Disordered" evidence="1">
    <location>
        <begin position="172"/>
        <end position="203"/>
    </location>
</feature>
<evidence type="ECO:0000256" key="1">
    <source>
        <dbReference type="SAM" id="MobiDB-lite"/>
    </source>
</evidence>
<feature type="domain" description="C2H2-type" evidence="2">
    <location>
        <begin position="308"/>
        <end position="336"/>
    </location>
</feature>
<evidence type="ECO:0000259" key="2">
    <source>
        <dbReference type="SMART" id="SM00355"/>
    </source>
</evidence>
<accession>A0A8H6C6Y2</accession>
<dbReference type="GeneID" id="59334850"/>
<dbReference type="InterPro" id="IPR013087">
    <property type="entry name" value="Znf_C2H2_type"/>
</dbReference>
<dbReference type="AlphaFoldDB" id="A0A8H6C6Y2"/>
<organism evidence="3 4">
    <name type="scientific">Letharia lupina</name>
    <dbReference type="NCBI Taxonomy" id="560253"/>
    <lineage>
        <taxon>Eukaryota</taxon>
        <taxon>Fungi</taxon>
        <taxon>Dikarya</taxon>
        <taxon>Ascomycota</taxon>
        <taxon>Pezizomycotina</taxon>
        <taxon>Lecanoromycetes</taxon>
        <taxon>OSLEUM clade</taxon>
        <taxon>Lecanoromycetidae</taxon>
        <taxon>Lecanorales</taxon>
        <taxon>Lecanorineae</taxon>
        <taxon>Parmeliaceae</taxon>
        <taxon>Letharia</taxon>
    </lineage>
</organism>
<protein>
    <recommendedName>
        <fullName evidence="2">C2H2-type domain-containing protein</fullName>
    </recommendedName>
</protein>
<dbReference type="Gene3D" id="3.30.160.60">
    <property type="entry name" value="Classic Zinc Finger"/>
    <property type="match status" value="1"/>
</dbReference>
<dbReference type="SMART" id="SM00355">
    <property type="entry name" value="ZnF_C2H2"/>
    <property type="match status" value="3"/>
</dbReference>
<dbReference type="EMBL" id="JACCJB010000024">
    <property type="protein sequence ID" value="KAF6218037.1"/>
    <property type="molecule type" value="Genomic_DNA"/>
</dbReference>
<name>A0A8H6C6Y2_9LECA</name>
<feature type="region of interest" description="Disordered" evidence="1">
    <location>
        <begin position="339"/>
        <end position="358"/>
    </location>
</feature>